<dbReference type="AlphaFoldDB" id="A0A9P5NC75"/>
<organism evidence="1 2">
    <name type="scientific">Gymnopilus junonius</name>
    <name type="common">Spectacular rustgill mushroom</name>
    <name type="synonym">Gymnopilus spectabilis subsp. junonius</name>
    <dbReference type="NCBI Taxonomy" id="109634"/>
    <lineage>
        <taxon>Eukaryota</taxon>
        <taxon>Fungi</taxon>
        <taxon>Dikarya</taxon>
        <taxon>Basidiomycota</taxon>
        <taxon>Agaricomycotina</taxon>
        <taxon>Agaricomycetes</taxon>
        <taxon>Agaricomycetidae</taxon>
        <taxon>Agaricales</taxon>
        <taxon>Agaricineae</taxon>
        <taxon>Hymenogastraceae</taxon>
        <taxon>Gymnopilus</taxon>
    </lineage>
</organism>
<evidence type="ECO:0000313" key="2">
    <source>
        <dbReference type="Proteomes" id="UP000724874"/>
    </source>
</evidence>
<accession>A0A9P5NC75</accession>
<comment type="caution">
    <text evidence="1">The sequence shown here is derived from an EMBL/GenBank/DDBJ whole genome shotgun (WGS) entry which is preliminary data.</text>
</comment>
<reference evidence="1" key="1">
    <citation type="submission" date="2020-11" db="EMBL/GenBank/DDBJ databases">
        <authorList>
            <consortium name="DOE Joint Genome Institute"/>
            <person name="Ahrendt S."/>
            <person name="Riley R."/>
            <person name="Andreopoulos W."/>
            <person name="LaButti K."/>
            <person name="Pangilinan J."/>
            <person name="Ruiz-duenas F.J."/>
            <person name="Barrasa J.M."/>
            <person name="Sanchez-Garcia M."/>
            <person name="Camarero S."/>
            <person name="Miyauchi S."/>
            <person name="Serrano A."/>
            <person name="Linde D."/>
            <person name="Babiker R."/>
            <person name="Drula E."/>
            <person name="Ayuso-Fernandez I."/>
            <person name="Pacheco R."/>
            <person name="Padilla G."/>
            <person name="Ferreira P."/>
            <person name="Barriuso J."/>
            <person name="Kellner H."/>
            <person name="Castanera R."/>
            <person name="Alfaro M."/>
            <person name="Ramirez L."/>
            <person name="Pisabarro A.G."/>
            <person name="Kuo A."/>
            <person name="Tritt A."/>
            <person name="Lipzen A."/>
            <person name="He G."/>
            <person name="Yan M."/>
            <person name="Ng V."/>
            <person name="Cullen D."/>
            <person name="Martin F."/>
            <person name="Rosso M.-N."/>
            <person name="Henrissat B."/>
            <person name="Hibbett D."/>
            <person name="Martinez A.T."/>
            <person name="Grigoriev I.V."/>
        </authorList>
    </citation>
    <scope>NUCLEOTIDE SEQUENCE</scope>
    <source>
        <strain evidence="1">AH 44721</strain>
    </source>
</reference>
<gene>
    <name evidence="1" type="ORF">CPB84DRAFT_1853054</name>
</gene>
<name>A0A9P5NC75_GYMJU</name>
<dbReference type="EMBL" id="JADNYJ010000186">
    <property type="protein sequence ID" value="KAF8876130.1"/>
    <property type="molecule type" value="Genomic_DNA"/>
</dbReference>
<keyword evidence="2" id="KW-1185">Reference proteome</keyword>
<proteinExistence type="predicted"/>
<dbReference type="OrthoDB" id="2689033at2759"/>
<protein>
    <submittedName>
        <fullName evidence="1">Uncharacterized protein</fullName>
    </submittedName>
</protein>
<sequence>MPNPDQALAEGDPLYTSWIDVFGDDISGNWSKSWNKHWNIYIIASIPEQFHGIKQVIESTHKKPAGVAWSVKTILTDIESQVKLACLGVTQNVHAEQTKNSIKAAYIQPWIDDLIDRARNMHKDHSEWSTGDIQAELLKWVKEHRDKL</sequence>
<dbReference type="Proteomes" id="UP000724874">
    <property type="component" value="Unassembled WGS sequence"/>
</dbReference>
<evidence type="ECO:0000313" key="1">
    <source>
        <dbReference type="EMBL" id="KAF8876130.1"/>
    </source>
</evidence>